<evidence type="ECO:0000313" key="4">
    <source>
        <dbReference type="EMBL" id="KAJ8927583.1"/>
    </source>
</evidence>
<sequence>MTRPYPGRDLTNDKAIYHYRLSQARRMSENAFAILRQKFQIFTRILQRNPENITMIVVAACILYNFIRKNEGYTLSEQMVDQNETARRSVKSSSLQKLPRLRGRSTNAAFTVREQLKDFLNSPQGSVEWQEHAALAI</sequence>
<evidence type="ECO:0000259" key="3">
    <source>
        <dbReference type="Pfam" id="PF13359"/>
    </source>
</evidence>
<dbReference type="Pfam" id="PF13359">
    <property type="entry name" value="DDE_Tnp_4"/>
    <property type="match status" value="1"/>
</dbReference>
<reference evidence="4" key="1">
    <citation type="journal article" date="2023" name="Insect Mol. Biol.">
        <title>Genome sequencing provides insights into the evolution of gene families encoding plant cell wall-degrading enzymes in longhorned beetles.</title>
        <authorList>
            <person name="Shin N.R."/>
            <person name="Okamura Y."/>
            <person name="Kirsch R."/>
            <person name="Pauchet Y."/>
        </authorList>
    </citation>
    <scope>NUCLEOTIDE SEQUENCE</scope>
    <source>
        <strain evidence="4">RBIC_L_NR</strain>
    </source>
</reference>
<dbReference type="AlphaFoldDB" id="A0AAV8WME0"/>
<comment type="caution">
    <text evidence="4">The sequence shown here is derived from an EMBL/GenBank/DDBJ whole genome shotgun (WGS) entry which is preliminary data.</text>
</comment>
<evidence type="ECO:0000256" key="2">
    <source>
        <dbReference type="ARBA" id="ARBA00022723"/>
    </source>
</evidence>
<feature type="domain" description="DDE Tnp4" evidence="3">
    <location>
        <begin position="4"/>
        <end position="65"/>
    </location>
</feature>
<comment type="cofactor">
    <cofactor evidence="1">
        <name>a divalent metal cation</name>
        <dbReference type="ChEBI" id="CHEBI:60240"/>
    </cofactor>
</comment>
<evidence type="ECO:0000313" key="5">
    <source>
        <dbReference type="Proteomes" id="UP001162156"/>
    </source>
</evidence>
<dbReference type="InterPro" id="IPR027806">
    <property type="entry name" value="HARBI1_dom"/>
</dbReference>
<gene>
    <name evidence="4" type="ORF">NQ314_019928</name>
</gene>
<keyword evidence="5" id="KW-1185">Reference proteome</keyword>
<proteinExistence type="predicted"/>
<dbReference type="EMBL" id="JANEYF010005593">
    <property type="protein sequence ID" value="KAJ8927583.1"/>
    <property type="molecule type" value="Genomic_DNA"/>
</dbReference>
<dbReference type="GO" id="GO:0046872">
    <property type="term" value="F:metal ion binding"/>
    <property type="evidence" value="ECO:0007669"/>
    <property type="project" value="UniProtKB-KW"/>
</dbReference>
<name>A0AAV8WME0_9CUCU</name>
<evidence type="ECO:0000256" key="1">
    <source>
        <dbReference type="ARBA" id="ARBA00001968"/>
    </source>
</evidence>
<accession>A0AAV8WME0</accession>
<protein>
    <recommendedName>
        <fullName evidence="3">DDE Tnp4 domain-containing protein</fullName>
    </recommendedName>
</protein>
<keyword evidence="2" id="KW-0479">Metal-binding</keyword>
<dbReference type="Proteomes" id="UP001162156">
    <property type="component" value="Unassembled WGS sequence"/>
</dbReference>
<organism evidence="4 5">
    <name type="scientific">Rhamnusium bicolor</name>
    <dbReference type="NCBI Taxonomy" id="1586634"/>
    <lineage>
        <taxon>Eukaryota</taxon>
        <taxon>Metazoa</taxon>
        <taxon>Ecdysozoa</taxon>
        <taxon>Arthropoda</taxon>
        <taxon>Hexapoda</taxon>
        <taxon>Insecta</taxon>
        <taxon>Pterygota</taxon>
        <taxon>Neoptera</taxon>
        <taxon>Endopterygota</taxon>
        <taxon>Coleoptera</taxon>
        <taxon>Polyphaga</taxon>
        <taxon>Cucujiformia</taxon>
        <taxon>Chrysomeloidea</taxon>
        <taxon>Cerambycidae</taxon>
        <taxon>Lepturinae</taxon>
        <taxon>Rhagiini</taxon>
        <taxon>Rhamnusium</taxon>
    </lineage>
</organism>